<dbReference type="AlphaFoldDB" id="A0A199V4L5"/>
<dbReference type="InterPro" id="IPR036047">
    <property type="entry name" value="F-box-like_dom_sf"/>
</dbReference>
<sequence>MAVNFSSCSVLPTPIRGDDDCANSIRSGWDAFGSSYQSGWKFDEPSSSRGKREWGERDDYRDVVDRLPSDPFGMNLETTFTSALSGWIGDVRIISNEYQMGVNHLDPADLLPSDPFGMNLETSFTAAIAGWIGDFRAILGDYQLGGGNDLFAGLSYYCNNALLVPSAVQLNCEGHRDGRGSAFEPVVNLEVLSSSKGPELGKDDCDESIPHDGLLYTLGYLEIQDRLSVERVCKTLRSAILNDPLLWRCIHIHYELGDKLTDDGLVRLTQKAQGNLQCLSVVGCPKITDDGLRHALENCPNLSKLNVSDCVRLTTEGLIETLKAFKTRSGTGIKHLKLGRLFSISESNFEELKLLLGMDQSHQLRSSTKQRFYHKERSSLGCYDNSALDIEICPKCQKHKLVYNCPLETCRQKGPELCRACDFCIARCIQCGKCIKDGEYQETFALEHLCSGCLLSEQ</sequence>
<evidence type="ECO:0000313" key="3">
    <source>
        <dbReference type="Proteomes" id="UP000092600"/>
    </source>
</evidence>
<organism evidence="2 3">
    <name type="scientific">Ananas comosus</name>
    <name type="common">Pineapple</name>
    <name type="synonym">Ananas ananas</name>
    <dbReference type="NCBI Taxonomy" id="4615"/>
    <lineage>
        <taxon>Eukaryota</taxon>
        <taxon>Viridiplantae</taxon>
        <taxon>Streptophyta</taxon>
        <taxon>Embryophyta</taxon>
        <taxon>Tracheophyta</taxon>
        <taxon>Spermatophyta</taxon>
        <taxon>Magnoliopsida</taxon>
        <taxon>Liliopsida</taxon>
        <taxon>Poales</taxon>
        <taxon>Bromeliaceae</taxon>
        <taxon>Bromelioideae</taxon>
        <taxon>Ananas</taxon>
    </lineage>
</organism>
<dbReference type="InterPro" id="IPR006553">
    <property type="entry name" value="Leu-rich_rpt_Cys-con_subtyp"/>
</dbReference>
<reference evidence="2 3" key="1">
    <citation type="journal article" date="2016" name="DNA Res.">
        <title>The draft genome of MD-2 pineapple using hybrid error correction of long reads.</title>
        <authorList>
            <person name="Redwan R.M."/>
            <person name="Saidin A."/>
            <person name="Kumar S.V."/>
        </authorList>
    </citation>
    <scope>NUCLEOTIDE SEQUENCE [LARGE SCALE GENOMIC DNA]</scope>
    <source>
        <strain evidence="3">cv. MD2</strain>
        <tissue evidence="2">Leaf</tissue>
    </source>
</reference>
<comment type="caution">
    <text evidence="2">The sequence shown here is derived from an EMBL/GenBank/DDBJ whole genome shotgun (WGS) entry which is preliminary data.</text>
</comment>
<name>A0A199V4L5_ANACO</name>
<dbReference type="SUPFAM" id="SSF81383">
    <property type="entry name" value="F-box domain"/>
    <property type="match status" value="1"/>
</dbReference>
<dbReference type="Pfam" id="PF12937">
    <property type="entry name" value="F-box-like"/>
    <property type="match status" value="1"/>
</dbReference>
<evidence type="ECO:0000313" key="2">
    <source>
        <dbReference type="EMBL" id="OAY71800.1"/>
    </source>
</evidence>
<dbReference type="STRING" id="4615.A0A199V4L5"/>
<feature type="domain" description="F-box" evidence="1">
    <location>
        <begin position="208"/>
        <end position="252"/>
    </location>
</feature>
<dbReference type="PANTHER" id="PTHR13382:SF22">
    <property type="entry name" value="F-BOX PROTEIN SKIP14"/>
    <property type="match status" value="1"/>
</dbReference>
<dbReference type="SUPFAM" id="SSF52047">
    <property type="entry name" value="RNI-like"/>
    <property type="match status" value="1"/>
</dbReference>
<proteinExistence type="predicted"/>
<dbReference type="InterPro" id="IPR050648">
    <property type="entry name" value="F-box_LRR-repeat"/>
</dbReference>
<evidence type="ECO:0000259" key="1">
    <source>
        <dbReference type="Pfam" id="PF12937"/>
    </source>
</evidence>
<dbReference type="Gene3D" id="3.80.10.10">
    <property type="entry name" value="Ribonuclease Inhibitor"/>
    <property type="match status" value="1"/>
</dbReference>
<dbReference type="SMART" id="SM00367">
    <property type="entry name" value="LRR_CC"/>
    <property type="match status" value="2"/>
</dbReference>
<dbReference type="GO" id="GO:0005737">
    <property type="term" value="C:cytoplasm"/>
    <property type="evidence" value="ECO:0007669"/>
    <property type="project" value="TreeGrafter"/>
</dbReference>
<protein>
    <submittedName>
        <fullName evidence="2">F-box protein SKIP14</fullName>
    </submittedName>
</protein>
<dbReference type="Proteomes" id="UP000092600">
    <property type="component" value="Unassembled WGS sequence"/>
</dbReference>
<dbReference type="InterPro" id="IPR032675">
    <property type="entry name" value="LRR_dom_sf"/>
</dbReference>
<gene>
    <name evidence="2" type="ORF">ACMD2_00807</name>
</gene>
<dbReference type="InterPro" id="IPR001810">
    <property type="entry name" value="F-box_dom"/>
</dbReference>
<dbReference type="Gene3D" id="1.20.1280.50">
    <property type="match status" value="1"/>
</dbReference>
<accession>A0A199V4L5</accession>
<dbReference type="PANTHER" id="PTHR13382">
    <property type="entry name" value="MITOCHONDRIAL ATP SYNTHASE COUPLING FACTOR B"/>
    <property type="match status" value="1"/>
</dbReference>
<dbReference type="EMBL" id="LSRQ01003333">
    <property type="protein sequence ID" value="OAY71800.1"/>
    <property type="molecule type" value="Genomic_DNA"/>
</dbReference>